<reference evidence="1 2" key="1">
    <citation type="journal article" date="2014" name="Int. J. Syst. Evol. Microbiol.">
        <title>Complete genome sequence of Corynebacterium casei LMG S-19264T (=DSM 44701T), isolated from a smear-ripened cheese.</title>
        <authorList>
            <consortium name="US DOE Joint Genome Institute (JGI-PGF)"/>
            <person name="Walter F."/>
            <person name="Albersmeier A."/>
            <person name="Kalinowski J."/>
            <person name="Ruckert C."/>
        </authorList>
    </citation>
    <scope>NUCLEOTIDE SEQUENCE [LARGE SCALE GENOMIC DNA]</scope>
    <source>
        <strain evidence="1 2">KCTC 12866</strain>
    </source>
</reference>
<dbReference type="AlphaFoldDB" id="A0A8J3DBP3"/>
<evidence type="ECO:0008006" key="3">
    <source>
        <dbReference type="Google" id="ProtNLM"/>
    </source>
</evidence>
<dbReference type="NCBIfam" id="NF041925">
    <property type="entry name" value="QatC"/>
    <property type="match status" value="1"/>
</dbReference>
<accession>A0A8J3DBP3</accession>
<proteinExistence type="predicted"/>
<dbReference type="Proteomes" id="UP000598271">
    <property type="component" value="Unassembled WGS sequence"/>
</dbReference>
<dbReference type="Gene3D" id="3.40.50.620">
    <property type="entry name" value="HUPs"/>
    <property type="match status" value="1"/>
</dbReference>
<gene>
    <name evidence="1" type="ORF">GCM10007390_47370</name>
</gene>
<evidence type="ECO:0000313" key="1">
    <source>
        <dbReference type="EMBL" id="GHB86383.1"/>
    </source>
</evidence>
<dbReference type="RefSeq" id="WP_189568235.1">
    <property type="nucleotide sequence ID" value="NZ_BMXF01000007.1"/>
</dbReference>
<name>A0A8J3DBP3_9BACT</name>
<keyword evidence="2" id="KW-1185">Reference proteome</keyword>
<dbReference type="InterPro" id="IPR014729">
    <property type="entry name" value="Rossmann-like_a/b/a_fold"/>
</dbReference>
<protein>
    <recommendedName>
        <fullName evidence="3">7-cyano-7-deazaguanine synthase</fullName>
    </recommendedName>
</protein>
<sequence>MNKHIIIGKFGNQDDIHVSEGSGETVTFFPLINENQSLNYGISDAIHNLYKLKLYPSEIGLDLLIVAAHVYAADTRISRELESQDTWTREIRLIIPVSNVSIWNNASSSLIRLLSFLTGDIWEIDFRPRPEKHLIFLNEKPSDLPSSPFTKLQLFSGGLDSLIGAINNLADEQVPLLISHSGDGATSHAQNTCFDTLKSHYSSNAFERLRLWMNIPKETFGDRPIEDTTRGRSFLFFAIGVFAGTGLDNPFILKTPENGLIALNVPLDLLRLGSLSTHTTHPFYMGLWNTMLAELEINGQILNPYQECTKGEMVAQCNNIDLLQEILPESLSCSSPSKGRWKGLGTEHCGYCLPCLIRRASISSTPLIQDATTYTLANLTSRSLDSSQSEGHQVRSFQIAIRRIKRNPEKARLFIHKSGPLLMDEPLLSNLAKVYLRGMLEVDTFLKNVVTEPKD</sequence>
<evidence type="ECO:0000313" key="2">
    <source>
        <dbReference type="Proteomes" id="UP000598271"/>
    </source>
</evidence>
<comment type="caution">
    <text evidence="1">The sequence shown here is derived from an EMBL/GenBank/DDBJ whole genome shotgun (WGS) entry which is preliminary data.</text>
</comment>
<dbReference type="InterPro" id="IPR049676">
    <property type="entry name" value="QatC"/>
</dbReference>
<organism evidence="1 2">
    <name type="scientific">Persicitalea jodogahamensis</name>
    <dbReference type="NCBI Taxonomy" id="402147"/>
    <lineage>
        <taxon>Bacteria</taxon>
        <taxon>Pseudomonadati</taxon>
        <taxon>Bacteroidota</taxon>
        <taxon>Cytophagia</taxon>
        <taxon>Cytophagales</taxon>
        <taxon>Spirosomataceae</taxon>
        <taxon>Persicitalea</taxon>
    </lineage>
</organism>
<dbReference type="EMBL" id="BMXF01000007">
    <property type="protein sequence ID" value="GHB86383.1"/>
    <property type="molecule type" value="Genomic_DNA"/>
</dbReference>